<feature type="active site" description="Charge relay system" evidence="15">
    <location>
        <position position="305"/>
    </location>
</feature>
<keyword evidence="13" id="KW-0865">Zymogen</keyword>
<dbReference type="AlphaFoldDB" id="A0A1Y2DF49"/>
<keyword evidence="6 15" id="KW-0645">Protease</keyword>
<dbReference type="InParanoid" id="A0A1Y2DF49"/>
<dbReference type="SUPFAM" id="SSF54897">
    <property type="entry name" value="Protease propeptides/inhibitors"/>
    <property type="match status" value="1"/>
</dbReference>
<keyword evidence="8 16" id="KW-0732">Signal</keyword>
<feature type="binding site" evidence="15">
    <location>
        <position position="591"/>
    </location>
    <ligand>
        <name>Ca(2+)</name>
        <dbReference type="ChEBI" id="CHEBI:29108"/>
    </ligand>
</feature>
<dbReference type="GO" id="GO:0005576">
    <property type="term" value="C:extracellular region"/>
    <property type="evidence" value="ECO:0007669"/>
    <property type="project" value="UniProtKB-SubCell"/>
</dbReference>
<evidence type="ECO:0000256" key="4">
    <source>
        <dbReference type="ARBA" id="ARBA00012462"/>
    </source>
</evidence>
<evidence type="ECO:0000256" key="14">
    <source>
        <dbReference type="ARBA" id="ARBA00023180"/>
    </source>
</evidence>
<keyword evidence="7 15" id="KW-0479">Metal-binding</keyword>
<dbReference type="EMBL" id="MCFJ01000018">
    <property type="protein sequence ID" value="ORY57900.1"/>
    <property type="molecule type" value="Genomic_DNA"/>
</dbReference>
<evidence type="ECO:0000256" key="12">
    <source>
        <dbReference type="ARBA" id="ARBA00023026"/>
    </source>
</evidence>
<evidence type="ECO:0000256" key="9">
    <source>
        <dbReference type="ARBA" id="ARBA00022801"/>
    </source>
</evidence>
<dbReference type="PANTHER" id="PTHR14218">
    <property type="entry name" value="PROTEASE S8 TRIPEPTIDYL PEPTIDASE I CLN2"/>
    <property type="match status" value="1"/>
</dbReference>
<dbReference type="STRING" id="1141098.A0A1Y2DF49"/>
<evidence type="ECO:0000259" key="17">
    <source>
        <dbReference type="PROSITE" id="PS51695"/>
    </source>
</evidence>
<evidence type="ECO:0000256" key="7">
    <source>
        <dbReference type="ARBA" id="ARBA00022723"/>
    </source>
</evidence>
<feature type="domain" description="Peptidase S53" evidence="17">
    <location>
        <begin position="217"/>
        <end position="613"/>
    </location>
</feature>
<keyword evidence="19" id="KW-1185">Reference proteome</keyword>
<evidence type="ECO:0000256" key="3">
    <source>
        <dbReference type="ARBA" id="ARBA00004239"/>
    </source>
</evidence>
<reference evidence="18 19" key="1">
    <citation type="submission" date="2016-07" db="EMBL/GenBank/DDBJ databases">
        <title>Pervasive Adenine N6-methylation of Active Genes in Fungi.</title>
        <authorList>
            <consortium name="DOE Joint Genome Institute"/>
            <person name="Mondo S.J."/>
            <person name="Dannebaum R.O."/>
            <person name="Kuo R.C."/>
            <person name="Labutti K."/>
            <person name="Haridas S."/>
            <person name="Kuo A."/>
            <person name="Salamov A."/>
            <person name="Ahrendt S.R."/>
            <person name="Lipzen A."/>
            <person name="Sullivan W."/>
            <person name="Andreopoulos W.B."/>
            <person name="Clum A."/>
            <person name="Lindquist E."/>
            <person name="Daum C."/>
            <person name="Ramamoorthy G.K."/>
            <person name="Gryganskyi A."/>
            <person name="Culley D."/>
            <person name="Magnuson J.K."/>
            <person name="James T.Y."/>
            <person name="O'Malley M.A."/>
            <person name="Stajich J.E."/>
            <person name="Spatafora J.W."/>
            <person name="Visel A."/>
            <person name="Grigoriev I.V."/>
        </authorList>
    </citation>
    <scope>NUCLEOTIDE SEQUENCE [LARGE SCALE GENOMIC DNA]</scope>
    <source>
        <strain evidence="18 19">CBS 129021</strain>
    </source>
</reference>
<evidence type="ECO:0000256" key="1">
    <source>
        <dbReference type="ARBA" id="ARBA00001910"/>
    </source>
</evidence>
<evidence type="ECO:0000256" key="10">
    <source>
        <dbReference type="ARBA" id="ARBA00022825"/>
    </source>
</evidence>
<dbReference type="SMART" id="SM00944">
    <property type="entry name" value="Pro-kuma_activ"/>
    <property type="match status" value="1"/>
</dbReference>
<comment type="cofactor">
    <cofactor evidence="15">
        <name>Ca(2+)</name>
        <dbReference type="ChEBI" id="CHEBI:29108"/>
    </cofactor>
    <text evidence="15">Binds 1 Ca(2+) ion per subunit.</text>
</comment>
<feature type="binding site" evidence="15">
    <location>
        <position position="572"/>
    </location>
    <ligand>
        <name>Ca(2+)</name>
        <dbReference type="ChEBI" id="CHEBI:29108"/>
    </ligand>
</feature>
<keyword evidence="12" id="KW-0843">Virulence</keyword>
<dbReference type="PANTHER" id="PTHR14218:SF39">
    <property type="entry name" value="PEPTIDASE S53 DOMAIN-CONTAINING PROTEIN"/>
    <property type="match status" value="1"/>
</dbReference>
<sequence length="618" mass="67312">MVGLIAAVVSALIAAQAVIATPVRSRTAYQVKETHNVPRKWKRVERAPQDHVINLQIGVKQSNYAELERQLYEVSDPDHHRYGQHLSADAVTELVKPTEETWGLVHEWLEDHGIVPSSYSSSKDWLMVALPVSAVESLLDTEYHTYEHADDKTRVVRTSAWSLPAHLHAHIDTIQPTTSFFRARANAFEHIDGALWRDPNYAPPSNGTLNQVCNVSSVTPECFQALYSTKGYHTQAAGKNQVGFTNYLGEHPIRTDLDLFLKKYRPEAVSSAQDFEQIVIADGPGDIPLSPSDLEDSTSKEANLDVQAIAGISWKTPITSWSTGGSPPFIPSASTPDNSNEPYLVWVNYLLSQESFPQAISTSYADDEQTVPIAYARRVCQQFAQVGARGTSLFFASGDDGVGPSDPAECISNDGQNTTMFLSLFPSSCPFVTTVGATQNFEPEVVAYRPAFVGPDGVAHGNYTSGGGFSNYFPAPYYQEAVTKHYVDSLDGLYDGLYNKEGRGYPDISAQGLYFAYFWNGTEGVISGTSASTPLLTGVISLVNDALIAAGKPTLGFLNPWLYKKGWKGLTDIVSGSAHGCDVDGFPAVKGWDPVTGLGTPIFPELVRLSGGKLPHNY</sequence>
<dbReference type="GeneID" id="63778705"/>
<keyword evidence="11 15" id="KW-0106">Calcium</keyword>
<proteinExistence type="predicted"/>
<dbReference type="FunFam" id="3.40.50.200:FF:000015">
    <property type="entry name" value="Tripeptidyl peptidase A"/>
    <property type="match status" value="1"/>
</dbReference>
<evidence type="ECO:0000256" key="2">
    <source>
        <dbReference type="ARBA" id="ARBA00002451"/>
    </source>
</evidence>
<dbReference type="CDD" id="cd11377">
    <property type="entry name" value="Pro-peptidase_S53"/>
    <property type="match status" value="1"/>
</dbReference>
<organism evidence="18 19">
    <name type="scientific">Pseudomassariella vexata</name>
    <dbReference type="NCBI Taxonomy" id="1141098"/>
    <lineage>
        <taxon>Eukaryota</taxon>
        <taxon>Fungi</taxon>
        <taxon>Dikarya</taxon>
        <taxon>Ascomycota</taxon>
        <taxon>Pezizomycotina</taxon>
        <taxon>Sordariomycetes</taxon>
        <taxon>Xylariomycetidae</taxon>
        <taxon>Amphisphaeriales</taxon>
        <taxon>Pseudomassariaceae</taxon>
        <taxon>Pseudomassariella</taxon>
    </lineage>
</organism>
<evidence type="ECO:0000256" key="15">
    <source>
        <dbReference type="PROSITE-ProRule" id="PRU01032"/>
    </source>
</evidence>
<comment type="subcellular location">
    <subcellularLocation>
        <location evidence="3">Secreted</location>
        <location evidence="3">Extracellular space</location>
    </subcellularLocation>
</comment>
<name>A0A1Y2DF49_9PEZI</name>
<dbReference type="Pfam" id="PF09286">
    <property type="entry name" value="Pro-kuma_activ"/>
    <property type="match status" value="1"/>
</dbReference>
<accession>A0A1Y2DF49</accession>
<evidence type="ECO:0000256" key="16">
    <source>
        <dbReference type="SAM" id="SignalP"/>
    </source>
</evidence>
<evidence type="ECO:0000256" key="13">
    <source>
        <dbReference type="ARBA" id="ARBA00023145"/>
    </source>
</evidence>
<dbReference type="CDD" id="cd04056">
    <property type="entry name" value="Peptidases_S53"/>
    <property type="match status" value="1"/>
</dbReference>
<dbReference type="InterPro" id="IPR050819">
    <property type="entry name" value="Tripeptidyl-peptidase_I"/>
</dbReference>
<comment type="function">
    <text evidence="2">Secreted tripeptidyl-peptidase which degrades proteins at acidic pHs and is involved in virulence.</text>
</comment>
<dbReference type="InterPro" id="IPR030400">
    <property type="entry name" value="Sedolisin_dom"/>
</dbReference>
<evidence type="ECO:0000313" key="18">
    <source>
        <dbReference type="EMBL" id="ORY57900.1"/>
    </source>
</evidence>
<feature type="active site" description="Charge relay system" evidence="15">
    <location>
        <position position="301"/>
    </location>
</feature>
<dbReference type="Proteomes" id="UP000193689">
    <property type="component" value="Unassembled WGS sequence"/>
</dbReference>
<dbReference type="RefSeq" id="XP_040711029.1">
    <property type="nucleotide sequence ID" value="XM_040862493.1"/>
</dbReference>
<feature type="chain" id="PRO_5010991867" description="tripeptidyl-peptidase II" evidence="16">
    <location>
        <begin position="21"/>
        <end position="618"/>
    </location>
</feature>
<feature type="active site" description="Charge relay system" evidence="15">
    <location>
        <position position="530"/>
    </location>
</feature>
<dbReference type="EC" id="3.4.14.10" evidence="4"/>
<feature type="binding site" evidence="15">
    <location>
        <position position="573"/>
    </location>
    <ligand>
        <name>Ca(2+)</name>
        <dbReference type="ChEBI" id="CHEBI:29108"/>
    </ligand>
</feature>
<dbReference type="GO" id="GO:0004252">
    <property type="term" value="F:serine-type endopeptidase activity"/>
    <property type="evidence" value="ECO:0007669"/>
    <property type="project" value="UniProtKB-UniRule"/>
</dbReference>
<protein>
    <recommendedName>
        <fullName evidence="4">tripeptidyl-peptidase II</fullName>
        <ecNumber evidence="4">3.4.14.10</ecNumber>
    </recommendedName>
</protein>
<keyword evidence="10 15" id="KW-0720">Serine protease</keyword>
<dbReference type="GO" id="GO:0008240">
    <property type="term" value="F:tripeptidyl-peptidase activity"/>
    <property type="evidence" value="ECO:0007669"/>
    <property type="project" value="UniProtKB-EC"/>
</dbReference>
<evidence type="ECO:0000256" key="5">
    <source>
        <dbReference type="ARBA" id="ARBA00022525"/>
    </source>
</evidence>
<comment type="caution">
    <text evidence="18">The sequence shown here is derived from an EMBL/GenBank/DDBJ whole genome shotgun (WGS) entry which is preliminary data.</text>
</comment>
<dbReference type="Gene3D" id="3.40.50.200">
    <property type="entry name" value="Peptidase S8/S53 domain"/>
    <property type="match status" value="1"/>
</dbReference>
<dbReference type="SUPFAM" id="SSF52743">
    <property type="entry name" value="Subtilisin-like"/>
    <property type="match status" value="1"/>
</dbReference>
<gene>
    <name evidence="18" type="ORF">BCR38DRAFT_461143</name>
</gene>
<comment type="catalytic activity">
    <reaction evidence="1">
        <text>Release of an N-terminal tripeptide from a polypeptide.</text>
        <dbReference type="EC" id="3.4.14.10"/>
    </reaction>
</comment>
<evidence type="ECO:0000256" key="8">
    <source>
        <dbReference type="ARBA" id="ARBA00022729"/>
    </source>
</evidence>
<evidence type="ECO:0000256" key="6">
    <source>
        <dbReference type="ARBA" id="ARBA00022670"/>
    </source>
</evidence>
<dbReference type="OrthoDB" id="409122at2759"/>
<evidence type="ECO:0000256" key="11">
    <source>
        <dbReference type="ARBA" id="ARBA00022837"/>
    </source>
</evidence>
<dbReference type="GO" id="GO:0006508">
    <property type="term" value="P:proteolysis"/>
    <property type="evidence" value="ECO:0007669"/>
    <property type="project" value="UniProtKB-KW"/>
</dbReference>
<keyword evidence="9 15" id="KW-0378">Hydrolase</keyword>
<dbReference type="GO" id="GO:0046872">
    <property type="term" value="F:metal ion binding"/>
    <property type="evidence" value="ECO:0007669"/>
    <property type="project" value="UniProtKB-UniRule"/>
</dbReference>
<dbReference type="InterPro" id="IPR015366">
    <property type="entry name" value="S53_propep"/>
</dbReference>
<keyword evidence="14" id="KW-0325">Glycoprotein</keyword>
<dbReference type="InterPro" id="IPR036852">
    <property type="entry name" value="Peptidase_S8/S53_dom_sf"/>
</dbReference>
<feature type="signal peptide" evidence="16">
    <location>
        <begin position="1"/>
        <end position="20"/>
    </location>
</feature>
<evidence type="ECO:0000313" key="19">
    <source>
        <dbReference type="Proteomes" id="UP000193689"/>
    </source>
</evidence>
<feature type="binding site" evidence="15">
    <location>
        <position position="593"/>
    </location>
    <ligand>
        <name>Ca(2+)</name>
        <dbReference type="ChEBI" id="CHEBI:29108"/>
    </ligand>
</feature>
<keyword evidence="5" id="KW-0964">Secreted</keyword>
<dbReference type="PROSITE" id="PS51695">
    <property type="entry name" value="SEDOLISIN"/>
    <property type="match status" value="1"/>
</dbReference>